<reference evidence="1 2" key="1">
    <citation type="submission" date="2019-03" db="EMBL/GenBank/DDBJ databases">
        <title>Deep-cultivation of Planctomycetes and their phenomic and genomic characterization uncovers novel biology.</title>
        <authorList>
            <person name="Wiegand S."/>
            <person name="Jogler M."/>
            <person name="Boedeker C."/>
            <person name="Pinto D."/>
            <person name="Vollmers J."/>
            <person name="Rivas-Marin E."/>
            <person name="Kohn T."/>
            <person name="Peeters S.H."/>
            <person name="Heuer A."/>
            <person name="Rast P."/>
            <person name="Oberbeckmann S."/>
            <person name="Bunk B."/>
            <person name="Jeske O."/>
            <person name="Meyerdierks A."/>
            <person name="Storesund J.E."/>
            <person name="Kallscheuer N."/>
            <person name="Luecker S."/>
            <person name="Lage O.M."/>
            <person name="Pohl T."/>
            <person name="Merkel B.J."/>
            <person name="Hornburger P."/>
            <person name="Mueller R.-W."/>
            <person name="Bruemmer F."/>
            <person name="Labrenz M."/>
            <person name="Spormann A.M."/>
            <person name="Op den Camp H."/>
            <person name="Overmann J."/>
            <person name="Amann R."/>
            <person name="Jetten M.S.M."/>
            <person name="Mascher T."/>
            <person name="Medema M.H."/>
            <person name="Devos D.P."/>
            <person name="Kaster A.-K."/>
            <person name="Ovreas L."/>
            <person name="Rohde M."/>
            <person name="Galperin M.Y."/>
            <person name="Jogler C."/>
        </authorList>
    </citation>
    <scope>NUCLEOTIDE SEQUENCE [LARGE SCALE GENOMIC DNA]</scope>
    <source>
        <strain evidence="1 2">V144</strain>
    </source>
</reference>
<organism evidence="1 2">
    <name type="scientific">Gimesia aquarii</name>
    <dbReference type="NCBI Taxonomy" id="2527964"/>
    <lineage>
        <taxon>Bacteria</taxon>
        <taxon>Pseudomonadati</taxon>
        <taxon>Planctomycetota</taxon>
        <taxon>Planctomycetia</taxon>
        <taxon>Planctomycetales</taxon>
        <taxon>Planctomycetaceae</taxon>
        <taxon>Gimesia</taxon>
    </lineage>
</organism>
<dbReference type="Proteomes" id="UP000318704">
    <property type="component" value="Chromosome"/>
</dbReference>
<name>A0A517VYE4_9PLAN</name>
<dbReference type="AlphaFoldDB" id="A0A517VYE4"/>
<dbReference type="RefSeq" id="WP_144986331.1">
    <property type="nucleotide sequence ID" value="NZ_CP037920.1"/>
</dbReference>
<dbReference type="EMBL" id="CP037920">
    <property type="protein sequence ID" value="QDT98015.1"/>
    <property type="molecule type" value="Genomic_DNA"/>
</dbReference>
<protein>
    <submittedName>
        <fullName evidence="1">Uncharacterized protein</fullName>
    </submittedName>
</protein>
<sequence>MFFSSKKIDAPVPFGVLDISPVSEVDRLTLDEGLAILVTPKAMSPDSIEDFSEWLFVYMERKERQNRRDCRLVMRQRRRRTVRHEGLGDKFYFLNYPMFDGQSIQEKLEEKLRILKEQRTCFDEAIALTEKLIHEKEIADKVNSSPFIYK</sequence>
<proteinExistence type="predicted"/>
<evidence type="ECO:0000313" key="2">
    <source>
        <dbReference type="Proteomes" id="UP000318704"/>
    </source>
</evidence>
<gene>
    <name evidence="1" type="ORF">V144x_34990</name>
</gene>
<evidence type="ECO:0000313" key="1">
    <source>
        <dbReference type="EMBL" id="QDT98015.1"/>
    </source>
</evidence>
<accession>A0A517VYE4</accession>
<dbReference type="KEGG" id="gaw:V144x_34990"/>